<evidence type="ECO:0000313" key="3">
    <source>
        <dbReference type="Proteomes" id="UP000298663"/>
    </source>
</evidence>
<comment type="caution">
    <text evidence="2">The sequence shown here is derived from an EMBL/GenBank/DDBJ whole genome shotgun (WGS) entry which is preliminary data.</text>
</comment>
<evidence type="ECO:0008006" key="4">
    <source>
        <dbReference type="Google" id="ProtNLM"/>
    </source>
</evidence>
<dbReference type="EMBL" id="AZBU02000002">
    <property type="protein sequence ID" value="TKR96255.1"/>
    <property type="molecule type" value="Genomic_DNA"/>
</dbReference>
<dbReference type="STRING" id="34508.A0A4V6A6U1"/>
<sequence length="415" mass="47662">MLLPQQEAELERAFAGIPHPKNWQVTHLSSQLGLSPGVIWDWINHRPEPRSHNGPWPLNAALHGGRPHPPSNIKQHQRAPEVWIRQDEGRGPVKQAIQAHQNAERTRLHHLEQENAQLKAKFSEDAKKKEFEKQKMRSELDDMRDRLNHAQFKLRNSEHENENIKKENDRLIKSERDMRQKFEEEAVERVAMDGKLSKAEKELEEAANRAEELQKMIAEQPEGAVADLKQLEVVQKRIEDAEKQADDLRNKLDDEDSEHVFLWVKLQEKQKQLEELQKQAEDDKAALEEQLKAAKAEAGEFRKKAESNLAAAEEALKVFEAAKAKAEEEAAGRFEAEWKLEEKKKQVEELQKMAEDEKAALKEQLEAAKAEGFRKKDLDSSNTPSSRLSVSSEPPMKKTKKHSGSTNKADDCRLM</sequence>
<feature type="region of interest" description="Disordered" evidence="1">
    <location>
        <begin position="369"/>
        <end position="415"/>
    </location>
</feature>
<evidence type="ECO:0000256" key="1">
    <source>
        <dbReference type="SAM" id="MobiDB-lite"/>
    </source>
</evidence>
<reference evidence="2 3" key="1">
    <citation type="journal article" date="2015" name="Genome Biol.">
        <title>Comparative genomics of Steinernema reveals deeply conserved gene regulatory networks.</title>
        <authorList>
            <person name="Dillman A.R."/>
            <person name="Macchietto M."/>
            <person name="Porter C.F."/>
            <person name="Rogers A."/>
            <person name="Williams B."/>
            <person name="Antoshechkin I."/>
            <person name="Lee M.M."/>
            <person name="Goodwin Z."/>
            <person name="Lu X."/>
            <person name="Lewis E.E."/>
            <person name="Goodrich-Blair H."/>
            <person name="Stock S.P."/>
            <person name="Adams B.J."/>
            <person name="Sternberg P.W."/>
            <person name="Mortazavi A."/>
        </authorList>
    </citation>
    <scope>NUCLEOTIDE SEQUENCE [LARGE SCALE GENOMIC DNA]</scope>
    <source>
        <strain evidence="2 3">ALL</strain>
    </source>
</reference>
<reference evidence="2 3" key="2">
    <citation type="journal article" date="2019" name="G3 (Bethesda)">
        <title>Hybrid Assembly of the Genome of the Entomopathogenic Nematode Steinernema carpocapsae Identifies the X-Chromosome.</title>
        <authorList>
            <person name="Serra L."/>
            <person name="Macchietto M."/>
            <person name="Macias-Munoz A."/>
            <person name="McGill C.J."/>
            <person name="Rodriguez I.M."/>
            <person name="Rodriguez B."/>
            <person name="Murad R."/>
            <person name="Mortazavi A."/>
        </authorList>
    </citation>
    <scope>NUCLEOTIDE SEQUENCE [LARGE SCALE GENOMIC DNA]</scope>
    <source>
        <strain evidence="2 3">ALL</strain>
    </source>
</reference>
<feature type="compositionally biased region" description="Basic and acidic residues" evidence="1">
    <location>
        <begin position="369"/>
        <end position="379"/>
    </location>
</feature>
<name>A0A4V6A6U1_STECR</name>
<gene>
    <name evidence="2" type="ORF">L596_010303</name>
</gene>
<accession>A0A4V6A6U1</accession>
<proteinExistence type="predicted"/>
<protein>
    <recommendedName>
        <fullName evidence="4">Homeobox domain-containing protein</fullName>
    </recommendedName>
</protein>
<evidence type="ECO:0000313" key="2">
    <source>
        <dbReference type="EMBL" id="TKR96255.1"/>
    </source>
</evidence>
<feature type="compositionally biased region" description="Polar residues" evidence="1">
    <location>
        <begin position="380"/>
        <end position="392"/>
    </location>
</feature>
<keyword evidence="3" id="KW-1185">Reference proteome</keyword>
<organism evidence="2 3">
    <name type="scientific">Steinernema carpocapsae</name>
    <name type="common">Entomopathogenic nematode</name>
    <dbReference type="NCBI Taxonomy" id="34508"/>
    <lineage>
        <taxon>Eukaryota</taxon>
        <taxon>Metazoa</taxon>
        <taxon>Ecdysozoa</taxon>
        <taxon>Nematoda</taxon>
        <taxon>Chromadorea</taxon>
        <taxon>Rhabditida</taxon>
        <taxon>Tylenchina</taxon>
        <taxon>Panagrolaimomorpha</taxon>
        <taxon>Strongyloidoidea</taxon>
        <taxon>Steinernematidae</taxon>
        <taxon>Steinernema</taxon>
    </lineage>
</organism>
<dbReference type="Proteomes" id="UP000298663">
    <property type="component" value="Unassembled WGS sequence"/>
</dbReference>
<dbReference type="AlphaFoldDB" id="A0A4V6A6U1"/>